<evidence type="ECO:0000313" key="3">
    <source>
        <dbReference type="Proteomes" id="UP001152747"/>
    </source>
</evidence>
<organism evidence="2 3">
    <name type="scientific">Caenorhabditis angaria</name>
    <dbReference type="NCBI Taxonomy" id="860376"/>
    <lineage>
        <taxon>Eukaryota</taxon>
        <taxon>Metazoa</taxon>
        <taxon>Ecdysozoa</taxon>
        <taxon>Nematoda</taxon>
        <taxon>Chromadorea</taxon>
        <taxon>Rhabditida</taxon>
        <taxon>Rhabditina</taxon>
        <taxon>Rhabditomorpha</taxon>
        <taxon>Rhabditoidea</taxon>
        <taxon>Rhabditidae</taxon>
        <taxon>Peloderinae</taxon>
        <taxon>Caenorhabditis</taxon>
    </lineage>
</organism>
<name>A0A9P1I3N8_9PELO</name>
<keyword evidence="3" id="KW-1185">Reference proteome</keyword>
<evidence type="ECO:0000256" key="1">
    <source>
        <dbReference type="SAM" id="SignalP"/>
    </source>
</evidence>
<gene>
    <name evidence="2" type="ORF">CAMP_LOCUS137</name>
</gene>
<sequence length="111" mass="13369">MSSTSIILLAVCAVSAFAVMDYHHSYYQPKYHGYEHKEHYNPISEYYHSYGPKYEDYHKKEPSYTPYYGSSYNHHDDDYSKPEYYGSKYEQPKYEEYHGAHDDHYYGAEHH</sequence>
<dbReference type="Proteomes" id="UP001152747">
    <property type="component" value="Unassembled WGS sequence"/>
</dbReference>
<keyword evidence="1" id="KW-0732">Signal</keyword>
<comment type="caution">
    <text evidence="2">The sequence shown here is derived from an EMBL/GenBank/DDBJ whole genome shotgun (WGS) entry which is preliminary data.</text>
</comment>
<reference evidence="2" key="1">
    <citation type="submission" date="2022-11" db="EMBL/GenBank/DDBJ databases">
        <authorList>
            <person name="Kikuchi T."/>
        </authorList>
    </citation>
    <scope>NUCLEOTIDE SEQUENCE</scope>
    <source>
        <strain evidence="2">PS1010</strain>
    </source>
</reference>
<accession>A0A9P1I3N8</accession>
<dbReference type="AlphaFoldDB" id="A0A9P1I3N8"/>
<feature type="chain" id="PRO_5040385488" evidence="1">
    <location>
        <begin position="19"/>
        <end position="111"/>
    </location>
</feature>
<dbReference type="EMBL" id="CANHGI010000001">
    <property type="protein sequence ID" value="CAI5437500.1"/>
    <property type="molecule type" value="Genomic_DNA"/>
</dbReference>
<proteinExistence type="predicted"/>
<feature type="signal peptide" evidence="1">
    <location>
        <begin position="1"/>
        <end position="18"/>
    </location>
</feature>
<evidence type="ECO:0000313" key="2">
    <source>
        <dbReference type="EMBL" id="CAI5437500.1"/>
    </source>
</evidence>
<protein>
    <submittedName>
        <fullName evidence="2">Uncharacterized protein</fullName>
    </submittedName>
</protein>